<feature type="coiled-coil region" evidence="13">
    <location>
        <begin position="156"/>
        <end position="190"/>
    </location>
</feature>
<dbReference type="InterPro" id="IPR031846">
    <property type="entry name" value="Hvcn1"/>
</dbReference>
<dbReference type="Proteomes" id="UP000799441">
    <property type="component" value="Unassembled WGS sequence"/>
</dbReference>
<evidence type="ECO:0000313" key="16">
    <source>
        <dbReference type="EMBL" id="KAF2721451.1"/>
    </source>
</evidence>
<evidence type="ECO:0000256" key="1">
    <source>
        <dbReference type="ARBA" id="ARBA00004651"/>
    </source>
</evidence>
<keyword evidence="7 14" id="KW-1133">Transmembrane helix</keyword>
<keyword evidence="4" id="KW-1003">Cell membrane</keyword>
<keyword evidence="5 14" id="KW-0812">Transmembrane</keyword>
<dbReference type="PANTHER" id="PTHR46480:SF1">
    <property type="entry name" value="VOLTAGE-GATED HYDROGEN CHANNEL 1"/>
    <property type="match status" value="1"/>
</dbReference>
<keyword evidence="11" id="KW-0407">Ion channel</keyword>
<evidence type="ECO:0000256" key="6">
    <source>
        <dbReference type="ARBA" id="ARBA00022882"/>
    </source>
</evidence>
<dbReference type="PANTHER" id="PTHR46480">
    <property type="entry name" value="F20B24.22"/>
    <property type="match status" value="1"/>
</dbReference>
<dbReference type="AlphaFoldDB" id="A0A9P4QAQ5"/>
<evidence type="ECO:0000256" key="7">
    <source>
        <dbReference type="ARBA" id="ARBA00022989"/>
    </source>
</evidence>
<dbReference type="GO" id="GO:0034702">
    <property type="term" value="C:monoatomic ion channel complex"/>
    <property type="evidence" value="ECO:0007669"/>
    <property type="project" value="UniProtKB-KW"/>
</dbReference>
<keyword evidence="8 13" id="KW-0175">Coiled coil</keyword>
<gene>
    <name evidence="16" type="ORF">K431DRAFT_284826</name>
</gene>
<keyword evidence="6" id="KW-0851">Voltage-gated channel</keyword>
<name>A0A9P4QAQ5_9PEZI</name>
<evidence type="ECO:0000256" key="8">
    <source>
        <dbReference type="ARBA" id="ARBA00023054"/>
    </source>
</evidence>
<sequence>MDDVHRPLLPSDRIGHATSSAVASVRRTTKRYLTSKTGHYSVIGLVALDVTAIFADLLLQSLICEGHIPAGPGGDAQEVLGVFSLVFSCLFMLELLVSIWSFGWQYFASWFHWLDAIVIIASFLIDVILRGISEEIGSIVIVLRLWRVFKIIEELSAGAQEQMDPMNERLQELELENGRLKSRLDALSSGNGHD</sequence>
<evidence type="ECO:0000313" key="17">
    <source>
        <dbReference type="Proteomes" id="UP000799441"/>
    </source>
</evidence>
<keyword evidence="10 14" id="KW-0472">Membrane</keyword>
<feature type="transmembrane region" description="Helical" evidence="14">
    <location>
        <begin position="79"/>
        <end position="104"/>
    </location>
</feature>
<keyword evidence="9" id="KW-0406">Ion transport</keyword>
<evidence type="ECO:0000256" key="2">
    <source>
        <dbReference type="ARBA" id="ARBA00015897"/>
    </source>
</evidence>
<dbReference type="SUPFAM" id="SSF81324">
    <property type="entry name" value="Voltage-gated potassium channels"/>
    <property type="match status" value="1"/>
</dbReference>
<feature type="transmembrane region" description="Helical" evidence="14">
    <location>
        <begin position="110"/>
        <end position="129"/>
    </location>
</feature>
<keyword evidence="17" id="KW-1185">Reference proteome</keyword>
<dbReference type="OrthoDB" id="427456at2759"/>
<dbReference type="GO" id="GO:0030171">
    <property type="term" value="F:voltage-gated proton channel activity"/>
    <property type="evidence" value="ECO:0007669"/>
    <property type="project" value="InterPro"/>
</dbReference>
<comment type="subcellular location">
    <subcellularLocation>
        <location evidence="1">Cell membrane</location>
        <topology evidence="1">Multi-pass membrane protein</topology>
    </subcellularLocation>
</comment>
<dbReference type="InterPro" id="IPR005821">
    <property type="entry name" value="Ion_trans_dom"/>
</dbReference>
<evidence type="ECO:0000256" key="12">
    <source>
        <dbReference type="ARBA" id="ARBA00031989"/>
    </source>
</evidence>
<organism evidence="16 17">
    <name type="scientific">Polychaeton citri CBS 116435</name>
    <dbReference type="NCBI Taxonomy" id="1314669"/>
    <lineage>
        <taxon>Eukaryota</taxon>
        <taxon>Fungi</taxon>
        <taxon>Dikarya</taxon>
        <taxon>Ascomycota</taxon>
        <taxon>Pezizomycotina</taxon>
        <taxon>Dothideomycetes</taxon>
        <taxon>Dothideomycetidae</taxon>
        <taxon>Capnodiales</taxon>
        <taxon>Capnodiaceae</taxon>
        <taxon>Polychaeton</taxon>
    </lineage>
</organism>
<evidence type="ECO:0000256" key="13">
    <source>
        <dbReference type="SAM" id="Coils"/>
    </source>
</evidence>
<evidence type="ECO:0000256" key="5">
    <source>
        <dbReference type="ARBA" id="ARBA00022692"/>
    </source>
</evidence>
<evidence type="ECO:0000256" key="10">
    <source>
        <dbReference type="ARBA" id="ARBA00023136"/>
    </source>
</evidence>
<evidence type="ECO:0000256" key="14">
    <source>
        <dbReference type="SAM" id="Phobius"/>
    </source>
</evidence>
<evidence type="ECO:0000256" key="11">
    <source>
        <dbReference type="ARBA" id="ARBA00023303"/>
    </source>
</evidence>
<comment type="caution">
    <text evidence="16">The sequence shown here is derived from an EMBL/GenBank/DDBJ whole genome shotgun (WGS) entry which is preliminary data.</text>
</comment>
<dbReference type="EMBL" id="MU003790">
    <property type="protein sequence ID" value="KAF2721451.1"/>
    <property type="molecule type" value="Genomic_DNA"/>
</dbReference>
<reference evidence="16" key="1">
    <citation type="journal article" date="2020" name="Stud. Mycol.">
        <title>101 Dothideomycetes genomes: a test case for predicting lifestyles and emergence of pathogens.</title>
        <authorList>
            <person name="Haridas S."/>
            <person name="Albert R."/>
            <person name="Binder M."/>
            <person name="Bloem J."/>
            <person name="Labutti K."/>
            <person name="Salamov A."/>
            <person name="Andreopoulos B."/>
            <person name="Baker S."/>
            <person name="Barry K."/>
            <person name="Bills G."/>
            <person name="Bluhm B."/>
            <person name="Cannon C."/>
            <person name="Castanera R."/>
            <person name="Culley D."/>
            <person name="Daum C."/>
            <person name="Ezra D."/>
            <person name="Gonzalez J."/>
            <person name="Henrissat B."/>
            <person name="Kuo A."/>
            <person name="Liang C."/>
            <person name="Lipzen A."/>
            <person name="Lutzoni F."/>
            <person name="Magnuson J."/>
            <person name="Mondo S."/>
            <person name="Nolan M."/>
            <person name="Ohm R."/>
            <person name="Pangilinan J."/>
            <person name="Park H.-J."/>
            <person name="Ramirez L."/>
            <person name="Alfaro M."/>
            <person name="Sun H."/>
            <person name="Tritt A."/>
            <person name="Yoshinaga Y."/>
            <person name="Zwiers L.-H."/>
            <person name="Turgeon B."/>
            <person name="Goodwin S."/>
            <person name="Spatafora J."/>
            <person name="Crous P."/>
            <person name="Grigoriev I."/>
        </authorList>
    </citation>
    <scope>NUCLEOTIDE SEQUENCE</scope>
    <source>
        <strain evidence="16">CBS 116435</strain>
    </source>
</reference>
<feature type="domain" description="Ion transport" evidence="15">
    <location>
        <begin position="76"/>
        <end position="153"/>
    </location>
</feature>
<dbReference type="GO" id="GO:0005886">
    <property type="term" value="C:plasma membrane"/>
    <property type="evidence" value="ECO:0007669"/>
    <property type="project" value="UniProtKB-SubCell"/>
</dbReference>
<evidence type="ECO:0000256" key="4">
    <source>
        <dbReference type="ARBA" id="ARBA00022475"/>
    </source>
</evidence>
<evidence type="ECO:0000259" key="15">
    <source>
        <dbReference type="Pfam" id="PF00520"/>
    </source>
</evidence>
<dbReference type="InterPro" id="IPR027359">
    <property type="entry name" value="Volt_channel_dom_sf"/>
</dbReference>
<dbReference type="Gene3D" id="1.20.120.350">
    <property type="entry name" value="Voltage-gated potassium channels. Chain C"/>
    <property type="match status" value="1"/>
</dbReference>
<protein>
    <recommendedName>
        <fullName evidence="2">Voltage-gated hydrogen channel 1</fullName>
    </recommendedName>
    <alternativeName>
        <fullName evidence="12">Hydrogen voltage-gated channel 1</fullName>
    </alternativeName>
</protein>
<evidence type="ECO:0000256" key="9">
    <source>
        <dbReference type="ARBA" id="ARBA00023065"/>
    </source>
</evidence>
<keyword evidence="3" id="KW-0813">Transport</keyword>
<feature type="transmembrane region" description="Helical" evidence="14">
    <location>
        <begin position="40"/>
        <end position="59"/>
    </location>
</feature>
<accession>A0A9P4QAQ5</accession>
<proteinExistence type="predicted"/>
<evidence type="ECO:0000256" key="3">
    <source>
        <dbReference type="ARBA" id="ARBA00022448"/>
    </source>
</evidence>
<dbReference type="Pfam" id="PF00520">
    <property type="entry name" value="Ion_trans"/>
    <property type="match status" value="1"/>
</dbReference>